<dbReference type="RefSeq" id="WP_171199388.1">
    <property type="nucleotide sequence ID" value="NZ_JABEND010000003.1"/>
</dbReference>
<dbReference type="GO" id="GO:0000166">
    <property type="term" value="F:nucleotide binding"/>
    <property type="evidence" value="ECO:0007669"/>
    <property type="project" value="InterPro"/>
</dbReference>
<feature type="region of interest" description="Disordered" evidence="1">
    <location>
        <begin position="354"/>
        <end position="374"/>
    </location>
</feature>
<dbReference type="Pfam" id="PF01408">
    <property type="entry name" value="GFO_IDH_MocA"/>
    <property type="match status" value="1"/>
</dbReference>
<feature type="domain" description="GFO/IDH/MocA-like oxidoreductase" evidence="3">
    <location>
        <begin position="157"/>
        <end position="280"/>
    </location>
</feature>
<evidence type="ECO:0000259" key="3">
    <source>
        <dbReference type="Pfam" id="PF22725"/>
    </source>
</evidence>
<sequence length="374" mass="38279">MSASADPDRDPTPTTSAAASVTAPAAPRVLGLGVVGAGFIAESHALAAAAHPGVRLASVYDRAAGAAGALAGRYGASIAPSLEALLADPAVDVVVLGTPNDTHRELALQTAAAGKHLLLEKPLTLTATDAAEVVLAFQQAETVLLVGHTHRHSDYARAVKAAIARGAIGEPRSMRLTIAGGWIWGNWGAWVLDPVRSGGHAFHNGVHLYDLARWWLDSEIESVYTLGQRVTAGALQIDDALTTTLTTKAGSVAVCEISRGERPKNTSIFEIVIHGSRGSLVRRWNSDGTVLLADDGCGPVPAPGFSPFLRQLDVLHGAVTGGCEVFPSPADAVHAIAVAEAASASADSGEIVPVVDPPPAPAHPSAAKTQGAGQ</sequence>
<accession>A0A849AB94</accession>
<dbReference type="EMBL" id="JABEND010000003">
    <property type="protein sequence ID" value="NNG35750.1"/>
    <property type="molecule type" value="Genomic_DNA"/>
</dbReference>
<keyword evidence="5" id="KW-1185">Reference proteome</keyword>
<evidence type="ECO:0000313" key="5">
    <source>
        <dbReference type="Proteomes" id="UP000562984"/>
    </source>
</evidence>
<protein>
    <submittedName>
        <fullName evidence="4">Gfo/Idh/MocA family oxidoreductase</fullName>
    </submittedName>
</protein>
<dbReference type="InterPro" id="IPR051450">
    <property type="entry name" value="Gfo/Idh/MocA_Oxidoreductases"/>
</dbReference>
<dbReference type="SUPFAM" id="SSF51735">
    <property type="entry name" value="NAD(P)-binding Rossmann-fold domains"/>
    <property type="match status" value="1"/>
</dbReference>
<dbReference type="Gene3D" id="3.40.50.720">
    <property type="entry name" value="NAD(P)-binding Rossmann-like Domain"/>
    <property type="match status" value="1"/>
</dbReference>
<dbReference type="PANTHER" id="PTHR43377">
    <property type="entry name" value="BILIVERDIN REDUCTASE A"/>
    <property type="match status" value="1"/>
</dbReference>
<dbReference type="AlphaFoldDB" id="A0A849AB94"/>
<dbReference type="InterPro" id="IPR055170">
    <property type="entry name" value="GFO_IDH_MocA-like_dom"/>
</dbReference>
<dbReference type="SUPFAM" id="SSF55347">
    <property type="entry name" value="Glyceraldehyde-3-phosphate dehydrogenase-like, C-terminal domain"/>
    <property type="match status" value="1"/>
</dbReference>
<gene>
    <name evidence="4" type="ORF">HKD39_08505</name>
</gene>
<name>A0A849AB94_9ACTN</name>
<dbReference type="Proteomes" id="UP000562984">
    <property type="component" value="Unassembled WGS sequence"/>
</dbReference>
<feature type="compositionally biased region" description="Basic and acidic residues" evidence="1">
    <location>
        <begin position="1"/>
        <end position="11"/>
    </location>
</feature>
<reference evidence="4 5" key="1">
    <citation type="submission" date="2020-05" db="EMBL/GenBank/DDBJ databases">
        <title>Nakamurella sp. DB0629 isolated from air conditioner.</title>
        <authorList>
            <person name="Kim D.H."/>
            <person name="Kim D.-U."/>
        </authorList>
    </citation>
    <scope>NUCLEOTIDE SEQUENCE [LARGE SCALE GENOMIC DNA]</scope>
    <source>
        <strain evidence="4 5">DB0629</strain>
    </source>
</reference>
<proteinExistence type="predicted"/>
<dbReference type="Pfam" id="PF22725">
    <property type="entry name" value="GFO_IDH_MocA_C3"/>
    <property type="match status" value="1"/>
</dbReference>
<dbReference type="InterPro" id="IPR000683">
    <property type="entry name" value="Gfo/Idh/MocA-like_OxRdtase_N"/>
</dbReference>
<feature type="domain" description="Gfo/Idh/MocA-like oxidoreductase N-terminal" evidence="2">
    <location>
        <begin position="32"/>
        <end position="148"/>
    </location>
</feature>
<dbReference type="Gene3D" id="3.30.360.10">
    <property type="entry name" value="Dihydrodipicolinate Reductase, domain 2"/>
    <property type="match status" value="1"/>
</dbReference>
<feature type="region of interest" description="Disordered" evidence="1">
    <location>
        <begin position="1"/>
        <end position="21"/>
    </location>
</feature>
<evidence type="ECO:0000256" key="1">
    <source>
        <dbReference type="SAM" id="MobiDB-lite"/>
    </source>
</evidence>
<feature type="compositionally biased region" description="Low complexity" evidence="1">
    <location>
        <begin position="12"/>
        <end position="21"/>
    </location>
</feature>
<dbReference type="InterPro" id="IPR036291">
    <property type="entry name" value="NAD(P)-bd_dom_sf"/>
</dbReference>
<dbReference type="PANTHER" id="PTHR43377:SF1">
    <property type="entry name" value="BILIVERDIN REDUCTASE A"/>
    <property type="match status" value="1"/>
</dbReference>
<organism evidence="4 5">
    <name type="scientific">Nakamurella aerolata</name>
    <dbReference type="NCBI Taxonomy" id="1656892"/>
    <lineage>
        <taxon>Bacteria</taxon>
        <taxon>Bacillati</taxon>
        <taxon>Actinomycetota</taxon>
        <taxon>Actinomycetes</taxon>
        <taxon>Nakamurellales</taxon>
        <taxon>Nakamurellaceae</taxon>
        <taxon>Nakamurella</taxon>
    </lineage>
</organism>
<evidence type="ECO:0000313" key="4">
    <source>
        <dbReference type="EMBL" id="NNG35750.1"/>
    </source>
</evidence>
<evidence type="ECO:0000259" key="2">
    <source>
        <dbReference type="Pfam" id="PF01408"/>
    </source>
</evidence>
<comment type="caution">
    <text evidence="4">The sequence shown here is derived from an EMBL/GenBank/DDBJ whole genome shotgun (WGS) entry which is preliminary data.</text>
</comment>